<sequence>MLAITIFEDTTQIVVGKKIKNKLEIKSLISYKSIYEAYINKDVNSLTMYFDEIVSLTKCKTDIYFILPDAVFNINYFYYPTNSEKQKDIDKFLQTNNIDTNKYYYSLPFNLKSAAFSWKTVYSIEKTYIDTLLQASKNVNLLIKSIEPLSFCAIRYKNTFEQEAYIFEIYKHSANIIMYSPIAGLFKMNLAKEYILDNLKNQNSQILLSDALLQANAVAKNKFKAITGNADIHILSTKENISKLTFASTDENARIYKMRPNSNLTIKKYNQTEIDAYYIGIGSLLQELEAARLKYVKINSANILPEIVKESTKLIELEQNIKKASKVALLLFTFIIGIQTVSLYYLSTITIPDSLKSNFDYANKQIISLKKENEIIQNVKKQTEPIQPILSDILANKPDNNTLGFTKLSINNSQDDKNNDWIKIDLVANEPMKIQEFSSNLNSDKFKNIMLTKIDNTVDGINSAEISILKVIKNTPKKNKNIKKEKNE</sequence>
<keyword evidence="1" id="KW-0812">Transmembrane</keyword>
<reference evidence="2" key="1">
    <citation type="submission" date="2021-10" db="EMBL/GenBank/DDBJ databases">
        <title>Collection of gut derived symbiotic bacterial strains cultured from healthy donors.</title>
        <authorList>
            <person name="Lin H."/>
            <person name="Littmann E."/>
            <person name="Claire K."/>
            <person name="Pamer E."/>
        </authorList>
    </citation>
    <scope>NUCLEOTIDE SEQUENCE</scope>
    <source>
        <strain evidence="2">MSK.7.16</strain>
    </source>
</reference>
<protein>
    <submittedName>
        <fullName evidence="2">Uncharacterized protein</fullName>
    </submittedName>
</protein>
<proteinExistence type="predicted"/>
<keyword evidence="1" id="KW-0472">Membrane</keyword>
<evidence type="ECO:0000256" key="1">
    <source>
        <dbReference type="SAM" id="Phobius"/>
    </source>
</evidence>
<evidence type="ECO:0000313" key="3">
    <source>
        <dbReference type="Proteomes" id="UP001198190"/>
    </source>
</evidence>
<gene>
    <name evidence="2" type="ORF">LIY65_09060</name>
</gene>
<feature type="transmembrane region" description="Helical" evidence="1">
    <location>
        <begin position="327"/>
        <end position="346"/>
    </location>
</feature>
<dbReference type="EMBL" id="JAJCGD010000026">
    <property type="protein sequence ID" value="MCB6828840.1"/>
    <property type="molecule type" value="Genomic_DNA"/>
</dbReference>
<organism evidence="2 3">
    <name type="scientific">Megamonas funiformis</name>
    <dbReference type="NCBI Taxonomy" id="437897"/>
    <lineage>
        <taxon>Bacteria</taxon>
        <taxon>Bacillati</taxon>
        <taxon>Bacillota</taxon>
        <taxon>Negativicutes</taxon>
        <taxon>Selenomonadales</taxon>
        <taxon>Selenomonadaceae</taxon>
        <taxon>Megamonas</taxon>
    </lineage>
</organism>
<evidence type="ECO:0000313" key="2">
    <source>
        <dbReference type="EMBL" id="MCB6828840.1"/>
    </source>
</evidence>
<keyword evidence="1" id="KW-1133">Transmembrane helix</keyword>
<dbReference type="AlphaFoldDB" id="A0AAW4U630"/>
<name>A0AAW4U630_9FIRM</name>
<accession>A0AAW4U630</accession>
<dbReference type="Proteomes" id="UP001198190">
    <property type="component" value="Unassembled WGS sequence"/>
</dbReference>
<comment type="caution">
    <text evidence="2">The sequence shown here is derived from an EMBL/GenBank/DDBJ whole genome shotgun (WGS) entry which is preliminary data.</text>
</comment>
<dbReference type="RefSeq" id="WP_227153121.1">
    <property type="nucleotide sequence ID" value="NZ_JAJCGD010000026.1"/>
</dbReference>